<dbReference type="CDD" id="cd16329">
    <property type="entry name" value="LolA_like"/>
    <property type="match status" value="1"/>
</dbReference>
<dbReference type="AlphaFoldDB" id="A0A7X0NGW4"/>
<accession>A0A7X0NGW4</accession>
<evidence type="ECO:0000313" key="3">
    <source>
        <dbReference type="Proteomes" id="UP000537141"/>
    </source>
</evidence>
<dbReference type="Pfam" id="PF07044">
    <property type="entry name" value="DUF1329"/>
    <property type="match status" value="1"/>
</dbReference>
<keyword evidence="3" id="KW-1185">Reference proteome</keyword>
<feature type="signal peptide" evidence="1">
    <location>
        <begin position="1"/>
        <end position="21"/>
    </location>
</feature>
<dbReference type="InterPro" id="IPR010752">
    <property type="entry name" value="DUF1329"/>
</dbReference>
<name>A0A7X0NGW4_9GAMM</name>
<keyword evidence="1" id="KW-0732">Signal</keyword>
<proteinExistence type="predicted"/>
<evidence type="ECO:0000256" key="1">
    <source>
        <dbReference type="SAM" id="SignalP"/>
    </source>
</evidence>
<dbReference type="Proteomes" id="UP000537141">
    <property type="component" value="Unassembled WGS sequence"/>
</dbReference>
<dbReference type="Gene3D" id="2.50.20.10">
    <property type="entry name" value="Lipoprotein localisation LolA/LolB/LppX"/>
    <property type="match status" value="1"/>
</dbReference>
<dbReference type="RefSeq" id="WP_184424024.1">
    <property type="nucleotide sequence ID" value="NZ_AP027362.1"/>
</dbReference>
<reference evidence="2 3" key="1">
    <citation type="submission" date="2020-08" db="EMBL/GenBank/DDBJ databases">
        <title>Genomic Encyclopedia of Type Strains, Phase IV (KMG-IV): sequencing the most valuable type-strain genomes for metagenomic binning, comparative biology and taxonomic classification.</title>
        <authorList>
            <person name="Goeker M."/>
        </authorList>
    </citation>
    <scope>NUCLEOTIDE SEQUENCE [LARGE SCALE GENOMIC DNA]</scope>
    <source>
        <strain evidence="2 3">DSM 26287</strain>
    </source>
</reference>
<comment type="caution">
    <text evidence="2">The sequence shown here is derived from an EMBL/GenBank/DDBJ whole genome shotgun (WGS) entry which is preliminary data.</text>
</comment>
<sequence>MKKITLLSFAMSLAFSGASIAKVDTEQAKKLSGELTPMGAVKAGNADGSIPEWTGGITTPPAGYTVGDHHLDPYPNDKVKYTITSANVAEYEKLLTPGQVALFKTFPETYKMNVYQTRRSASYPEFVYQATIDNATRSMLVQEGNGITKAAVGVPFPIPANGLEAIWNHILRYRGEAIVRQGGQVTPTSSGSYTYVGFDDQLMLPYGIEGASPEDLEKTNILFKFKQKVTEPSKLVGTALLVHETMDQIKTPRQAWIYNKGIRRAQKAPTVAYDAPGTAADGLRTTDDFDMFNGAPNRYTWTLKGKQELLIPYNDYRLHSDKLKYADIIRPGHINPEHVRYEKHRVWVVEANLKDNTRHIYKKRVFFIDEDSWQIAVTDIYDERDELYRVGVAHGLNYYEVPTQWSTLEVFHDLQSKRYIAMGLDNEANMYDFSAKLKDVDFTSRALQRDNR</sequence>
<evidence type="ECO:0008006" key="4">
    <source>
        <dbReference type="Google" id="ProtNLM"/>
    </source>
</evidence>
<feature type="chain" id="PRO_5031380317" description="DUF1329 domain-containing protein" evidence="1">
    <location>
        <begin position="22"/>
        <end position="452"/>
    </location>
</feature>
<protein>
    <recommendedName>
        <fullName evidence="4">DUF1329 domain-containing protein</fullName>
    </recommendedName>
</protein>
<organism evidence="2 3">
    <name type="scientific">Thalassotalea piscium</name>
    <dbReference type="NCBI Taxonomy" id="1230533"/>
    <lineage>
        <taxon>Bacteria</taxon>
        <taxon>Pseudomonadati</taxon>
        <taxon>Pseudomonadota</taxon>
        <taxon>Gammaproteobacteria</taxon>
        <taxon>Alteromonadales</taxon>
        <taxon>Colwelliaceae</taxon>
        <taxon>Thalassotalea</taxon>
    </lineage>
</organism>
<dbReference type="EMBL" id="JACHHU010000011">
    <property type="protein sequence ID" value="MBB6543234.1"/>
    <property type="molecule type" value="Genomic_DNA"/>
</dbReference>
<gene>
    <name evidence="2" type="ORF">HNQ55_001741</name>
</gene>
<evidence type="ECO:0000313" key="2">
    <source>
        <dbReference type="EMBL" id="MBB6543234.1"/>
    </source>
</evidence>